<protein>
    <submittedName>
        <fullName evidence="1">Uncharacterized protein</fullName>
    </submittedName>
</protein>
<dbReference type="EMBL" id="PDCK01000040">
    <property type="protein sequence ID" value="PRQ51997.1"/>
    <property type="molecule type" value="Genomic_DNA"/>
</dbReference>
<comment type="caution">
    <text evidence="1">The sequence shown here is derived from an EMBL/GenBank/DDBJ whole genome shotgun (WGS) entry which is preliminary data.</text>
</comment>
<keyword evidence="2" id="KW-1185">Reference proteome</keyword>
<proteinExistence type="predicted"/>
<organism evidence="1 2">
    <name type="scientific">Rosa chinensis</name>
    <name type="common">China rose</name>
    <dbReference type="NCBI Taxonomy" id="74649"/>
    <lineage>
        <taxon>Eukaryota</taxon>
        <taxon>Viridiplantae</taxon>
        <taxon>Streptophyta</taxon>
        <taxon>Embryophyta</taxon>
        <taxon>Tracheophyta</taxon>
        <taxon>Spermatophyta</taxon>
        <taxon>Magnoliopsida</taxon>
        <taxon>eudicotyledons</taxon>
        <taxon>Gunneridae</taxon>
        <taxon>Pentapetalae</taxon>
        <taxon>rosids</taxon>
        <taxon>fabids</taxon>
        <taxon>Rosales</taxon>
        <taxon>Rosaceae</taxon>
        <taxon>Rosoideae</taxon>
        <taxon>Rosoideae incertae sedis</taxon>
        <taxon>Rosa</taxon>
    </lineage>
</organism>
<accession>A0A2P6RZY6</accession>
<dbReference type="Proteomes" id="UP000238479">
    <property type="component" value="Chromosome 2"/>
</dbReference>
<name>A0A2P6RZY6_ROSCH</name>
<evidence type="ECO:0000313" key="2">
    <source>
        <dbReference type="Proteomes" id="UP000238479"/>
    </source>
</evidence>
<dbReference type="AlphaFoldDB" id="A0A2P6RZY6"/>
<gene>
    <name evidence="1" type="ORF">RchiOBHm_Chr2g0150721</name>
</gene>
<sequence>MQGLTTNLEGVLKNTLTNPFRTRPTRWCVSEKLMFGPAARPWDAVVGRACEATVCTGGVLWLRRGPGTVVARCSKGWVVLVRSDLLWSWTSSGIERR</sequence>
<evidence type="ECO:0000313" key="1">
    <source>
        <dbReference type="EMBL" id="PRQ51997.1"/>
    </source>
</evidence>
<reference evidence="1 2" key="1">
    <citation type="journal article" date="2018" name="Nat. Genet.">
        <title>The Rosa genome provides new insights in the design of modern roses.</title>
        <authorList>
            <person name="Bendahmane M."/>
        </authorList>
    </citation>
    <scope>NUCLEOTIDE SEQUENCE [LARGE SCALE GENOMIC DNA]</scope>
    <source>
        <strain evidence="2">cv. Old Blush</strain>
    </source>
</reference>
<dbReference type="Gramene" id="PRQ51997">
    <property type="protein sequence ID" value="PRQ51997"/>
    <property type="gene ID" value="RchiOBHm_Chr2g0150721"/>
</dbReference>